<evidence type="ECO:0000259" key="5">
    <source>
        <dbReference type="Pfam" id="PF00038"/>
    </source>
</evidence>
<dbReference type="GeneID" id="100199525"/>
<gene>
    <name evidence="7" type="primary">LOC100199525</name>
</gene>
<evidence type="ECO:0000256" key="4">
    <source>
        <dbReference type="SAM" id="MobiDB-lite"/>
    </source>
</evidence>
<dbReference type="RefSeq" id="XP_065646637.1">
    <property type="nucleotide sequence ID" value="XM_065790565.1"/>
</dbReference>
<accession>A0ABM4BCG3</accession>
<reference evidence="6" key="1">
    <citation type="submission" date="2025-05" db="UniProtKB">
        <authorList>
            <consortium name="RefSeq"/>
        </authorList>
    </citation>
    <scope>NUCLEOTIDE SEQUENCE [LARGE SCALE GENOMIC DNA]</scope>
</reference>
<evidence type="ECO:0000256" key="2">
    <source>
        <dbReference type="ARBA" id="ARBA00023054"/>
    </source>
</evidence>
<evidence type="ECO:0000313" key="6">
    <source>
        <dbReference type="Proteomes" id="UP001652625"/>
    </source>
</evidence>
<reference evidence="7" key="2">
    <citation type="submission" date="2025-08" db="UniProtKB">
        <authorList>
            <consortium name="RefSeq"/>
        </authorList>
    </citation>
    <scope>IDENTIFICATION</scope>
</reference>
<dbReference type="Gene3D" id="1.20.5.170">
    <property type="match status" value="1"/>
</dbReference>
<protein>
    <submittedName>
        <fullName evidence="7">Vimentin isoform X2</fullName>
    </submittedName>
</protein>
<dbReference type="Gene3D" id="1.20.5.1160">
    <property type="entry name" value="Vasodilator-stimulated phosphoprotein"/>
    <property type="match status" value="1"/>
</dbReference>
<feature type="coiled-coil region" evidence="3">
    <location>
        <begin position="318"/>
        <end position="359"/>
    </location>
</feature>
<feature type="region of interest" description="Disordered" evidence="4">
    <location>
        <begin position="447"/>
        <end position="471"/>
    </location>
</feature>
<feature type="coiled-coil region" evidence="3">
    <location>
        <begin position="251"/>
        <end position="285"/>
    </location>
</feature>
<feature type="domain" description="IF rod" evidence="5">
    <location>
        <begin position="159"/>
        <end position="380"/>
    </location>
</feature>
<evidence type="ECO:0000313" key="7">
    <source>
        <dbReference type="RefSeq" id="XP_065646637.1"/>
    </source>
</evidence>
<keyword evidence="1" id="KW-0403">Intermediate filament</keyword>
<feature type="coiled-coil region" evidence="3">
    <location>
        <begin position="30"/>
        <end position="87"/>
    </location>
</feature>
<dbReference type="InterPro" id="IPR039008">
    <property type="entry name" value="IF_rod_dom"/>
</dbReference>
<keyword evidence="2 3" id="KW-0175">Coiled coil</keyword>
<proteinExistence type="predicted"/>
<dbReference type="Pfam" id="PF00038">
    <property type="entry name" value="Filament"/>
    <property type="match status" value="2"/>
</dbReference>
<evidence type="ECO:0000256" key="3">
    <source>
        <dbReference type="SAM" id="Coils"/>
    </source>
</evidence>
<dbReference type="PANTHER" id="PTHR45721">
    <property type="entry name" value="LAMIN DM0-RELATED"/>
    <property type="match status" value="1"/>
</dbReference>
<evidence type="ECO:0000256" key="1">
    <source>
        <dbReference type="ARBA" id="ARBA00022754"/>
    </source>
</evidence>
<feature type="domain" description="IF rod" evidence="5">
    <location>
        <begin position="22"/>
        <end position="135"/>
    </location>
</feature>
<dbReference type="Proteomes" id="UP001652625">
    <property type="component" value="Chromosome 02"/>
</dbReference>
<dbReference type="SUPFAM" id="SSF64593">
    <property type="entry name" value="Intermediate filament protein, coiled coil region"/>
    <property type="match status" value="1"/>
</dbReference>
<name>A0ABM4BCG3_HYDVU</name>
<keyword evidence="6" id="KW-1185">Reference proteome</keyword>
<dbReference type="PANTHER" id="PTHR45721:SF11">
    <property type="entry name" value="LAMIN DM0-RELATED"/>
    <property type="match status" value="1"/>
</dbReference>
<organism evidence="6 7">
    <name type="scientific">Hydra vulgaris</name>
    <name type="common">Hydra</name>
    <name type="synonym">Hydra attenuata</name>
    <dbReference type="NCBI Taxonomy" id="6087"/>
    <lineage>
        <taxon>Eukaryota</taxon>
        <taxon>Metazoa</taxon>
        <taxon>Cnidaria</taxon>
        <taxon>Hydrozoa</taxon>
        <taxon>Hydroidolina</taxon>
        <taxon>Anthoathecata</taxon>
        <taxon>Aplanulata</taxon>
        <taxon>Hydridae</taxon>
        <taxon>Hydra</taxon>
    </lineage>
</organism>
<feature type="coiled-coil region" evidence="3">
    <location>
        <begin position="119"/>
        <end position="178"/>
    </location>
</feature>
<sequence length="507" mass="58626">MSDNNRSDTTDVLTQRRLSKIQALSLSDRFKNYIEKVNSMRDQCKKIENNVFLTQVSSLQNEIYELKLIYERELENQRDQLDSVTSERNTFHLEAMKSGSQLAEMNDKYNYELNNRKKIENALADSQRLLTEKDMLIQELRIAIGQHQNCSIDLRKELEDCRNQLNTFQNKYENEASLSSELEADVQKLSSQLFFEREIQKTEVIDLKNKVVSAQRALEIAEQKLSDHDLYDEKLHFKVEAIRRKTQQEMLSMQEQLENNYQTQLQEYKNLLEQEKKNFIQEKEDNINLKKIIEEMNLKVIKLDKKCNSSQDQNRGLRHVLEIERQAAVNKISHLEEKLSKMKENLDISMRELNLAKNSNIPINLEIAALSNLLEAEESRLKLALLNPPGELSLSARGELMSTKIQRRSLPGSPRTGISLNTTRHRTKSTSAMFDMLNQSESAAANLEPVNHSQRKSPPQQKYSFLPPLTLTSPLPTTNREVINGGISHPPRTFGNTALPLIYKPKN</sequence>